<accession>A0A367QY70</accession>
<dbReference type="AlphaFoldDB" id="A0A367QY70"/>
<evidence type="ECO:0000313" key="3">
    <source>
        <dbReference type="Proteomes" id="UP000252107"/>
    </source>
</evidence>
<keyword evidence="1" id="KW-0812">Transmembrane</keyword>
<comment type="caution">
    <text evidence="2">The sequence shown here is derived from an EMBL/GenBank/DDBJ whole genome shotgun (WGS) entry which is preliminary data.</text>
</comment>
<dbReference type="EMBL" id="LXQD01000295">
    <property type="protein sequence ID" value="RCJ28899.1"/>
    <property type="molecule type" value="Genomic_DNA"/>
</dbReference>
<evidence type="ECO:0000256" key="1">
    <source>
        <dbReference type="SAM" id="Phobius"/>
    </source>
</evidence>
<sequence>MGKALENLGVKVILLAALRAYACSNGAHIRTEARLGYVISEMKDWVCFQPEKLQKLDNSFFPPEGFALSRPITVCIFSGLILFAIF</sequence>
<reference evidence="2" key="1">
    <citation type="submission" date="2016-04" db="EMBL/GenBank/DDBJ databases">
        <authorList>
            <person name="Tabuchi Yagui T.R."/>
        </authorList>
    </citation>
    <scope>NUCLEOTIDE SEQUENCE [LARGE SCALE GENOMIC DNA]</scope>
    <source>
        <strain evidence="2">NIES-26</strain>
    </source>
</reference>
<keyword evidence="3" id="KW-1185">Reference proteome</keyword>
<keyword evidence="1" id="KW-1133">Transmembrane helix</keyword>
<protein>
    <submittedName>
        <fullName evidence="2">Uncharacterized protein</fullName>
    </submittedName>
</protein>
<feature type="transmembrane region" description="Helical" evidence="1">
    <location>
        <begin position="66"/>
        <end position="85"/>
    </location>
</feature>
<evidence type="ECO:0000313" key="2">
    <source>
        <dbReference type="EMBL" id="RCJ28899.1"/>
    </source>
</evidence>
<proteinExistence type="predicted"/>
<name>A0A367QY70_9NOSO</name>
<gene>
    <name evidence="2" type="ORF">A6770_00410</name>
</gene>
<dbReference type="Proteomes" id="UP000252107">
    <property type="component" value="Unassembled WGS sequence"/>
</dbReference>
<organism evidence="2 3">
    <name type="scientific">Nostoc minutum NIES-26</name>
    <dbReference type="NCBI Taxonomy" id="1844469"/>
    <lineage>
        <taxon>Bacteria</taxon>
        <taxon>Bacillati</taxon>
        <taxon>Cyanobacteriota</taxon>
        <taxon>Cyanophyceae</taxon>
        <taxon>Nostocales</taxon>
        <taxon>Nostocaceae</taxon>
        <taxon>Nostoc</taxon>
    </lineage>
</organism>
<keyword evidence="1" id="KW-0472">Membrane</keyword>